<evidence type="ECO:0000313" key="1">
    <source>
        <dbReference type="EMBL" id="RVX00174.1"/>
    </source>
</evidence>
<protein>
    <submittedName>
        <fullName evidence="1">Uncharacterized protein</fullName>
    </submittedName>
</protein>
<dbReference type="AlphaFoldDB" id="A0A438ITW6"/>
<dbReference type="Proteomes" id="UP000288805">
    <property type="component" value="Unassembled WGS sequence"/>
</dbReference>
<reference evidence="1 2" key="1">
    <citation type="journal article" date="2018" name="PLoS Genet.">
        <title>Population sequencing reveals clonal diversity and ancestral inbreeding in the grapevine cultivar Chardonnay.</title>
        <authorList>
            <person name="Roach M.J."/>
            <person name="Johnson D.L."/>
            <person name="Bohlmann J."/>
            <person name="van Vuuren H.J."/>
            <person name="Jones S.J."/>
            <person name="Pretorius I.S."/>
            <person name="Schmidt S.A."/>
            <person name="Borneman A.R."/>
        </authorList>
    </citation>
    <scope>NUCLEOTIDE SEQUENCE [LARGE SCALE GENOMIC DNA]</scope>
    <source>
        <strain evidence="2">cv. Chardonnay</strain>
        <tissue evidence="1">Leaf</tissue>
    </source>
</reference>
<dbReference type="EMBL" id="QGNW01000083">
    <property type="protein sequence ID" value="RVX00174.1"/>
    <property type="molecule type" value="Genomic_DNA"/>
</dbReference>
<evidence type="ECO:0000313" key="2">
    <source>
        <dbReference type="Proteomes" id="UP000288805"/>
    </source>
</evidence>
<organism evidence="1 2">
    <name type="scientific">Vitis vinifera</name>
    <name type="common">Grape</name>
    <dbReference type="NCBI Taxonomy" id="29760"/>
    <lineage>
        <taxon>Eukaryota</taxon>
        <taxon>Viridiplantae</taxon>
        <taxon>Streptophyta</taxon>
        <taxon>Embryophyta</taxon>
        <taxon>Tracheophyta</taxon>
        <taxon>Spermatophyta</taxon>
        <taxon>Magnoliopsida</taxon>
        <taxon>eudicotyledons</taxon>
        <taxon>Gunneridae</taxon>
        <taxon>Pentapetalae</taxon>
        <taxon>rosids</taxon>
        <taxon>Vitales</taxon>
        <taxon>Vitaceae</taxon>
        <taxon>Viteae</taxon>
        <taxon>Vitis</taxon>
    </lineage>
</organism>
<comment type="caution">
    <text evidence="1">The sequence shown here is derived from an EMBL/GenBank/DDBJ whole genome shotgun (WGS) entry which is preliminary data.</text>
</comment>
<accession>A0A438ITW6</accession>
<name>A0A438ITW6_VITVI</name>
<proteinExistence type="predicted"/>
<sequence length="289" mass="32219">MVRGMEDPCLKDEEHWCCFGAQTYGVTKVVVRQLVKSGGGGASPKGRSFVVVDEEMRERHHLQWTRNLVESNRRKERCKDPKVRNAGECNSHVGGRVGKEEEKQVGEVLMVSLEESSLPAYATMMSTLVPKDKEACGSCFQKPYPSTDLALLVKASLCVTSQLSSSSFAKGFLLGQPRTIREAPKGLPLGGGELQRRPHLVNWSIVCLDKKDVIIGKYEKKEGGWCSRASREGYVVGLWKAIQSWWKGFNNRVGFRVGNGRRVWEEPLVVVDGNRLGKLVARIQGSQDR</sequence>
<gene>
    <name evidence="1" type="ORF">CK203_026670</name>
</gene>